<accession>K9W5I3</accession>
<dbReference type="RefSeq" id="WP_015204830.1">
    <property type="nucleotide sequence ID" value="NC_019753.1"/>
</dbReference>
<gene>
    <name evidence="1" type="ORF">Cri9333_3921</name>
</gene>
<evidence type="ECO:0000313" key="2">
    <source>
        <dbReference type="Proteomes" id="UP000010472"/>
    </source>
</evidence>
<keyword evidence="2" id="KW-1185">Reference proteome</keyword>
<proteinExistence type="predicted"/>
<dbReference type="EMBL" id="CP003620">
    <property type="protein sequence ID" value="AFZ14730.1"/>
    <property type="molecule type" value="Genomic_DNA"/>
</dbReference>
<dbReference type="OrthoDB" id="485097at2"/>
<dbReference type="eggNOG" id="ENOG50317WH">
    <property type="taxonomic scope" value="Bacteria"/>
</dbReference>
<dbReference type="Proteomes" id="UP000010472">
    <property type="component" value="Chromosome"/>
</dbReference>
<dbReference type="PATRIC" id="fig|1173022.3.peg.4229"/>
<dbReference type="HOGENOM" id="CLU_116628_0_0_3"/>
<name>K9W5I3_9CYAN</name>
<organism evidence="1 2">
    <name type="scientific">Crinalium epipsammum PCC 9333</name>
    <dbReference type="NCBI Taxonomy" id="1173022"/>
    <lineage>
        <taxon>Bacteria</taxon>
        <taxon>Bacillati</taxon>
        <taxon>Cyanobacteriota</taxon>
        <taxon>Cyanophyceae</taxon>
        <taxon>Gomontiellales</taxon>
        <taxon>Gomontiellaceae</taxon>
        <taxon>Crinalium</taxon>
    </lineage>
</organism>
<evidence type="ECO:0000313" key="1">
    <source>
        <dbReference type="EMBL" id="AFZ14730.1"/>
    </source>
</evidence>
<dbReference type="AlphaFoldDB" id="K9W5I3"/>
<dbReference type="STRING" id="1173022.Cri9333_3921"/>
<reference evidence="1 2" key="1">
    <citation type="submission" date="2012-06" db="EMBL/GenBank/DDBJ databases">
        <title>Finished chromosome of genome of Crinalium epipsammum PCC 9333.</title>
        <authorList>
            <consortium name="US DOE Joint Genome Institute"/>
            <person name="Gugger M."/>
            <person name="Coursin T."/>
            <person name="Rippka R."/>
            <person name="Tandeau De Marsac N."/>
            <person name="Huntemann M."/>
            <person name="Wei C.-L."/>
            <person name="Han J."/>
            <person name="Detter J.C."/>
            <person name="Han C."/>
            <person name="Tapia R."/>
            <person name="Davenport K."/>
            <person name="Daligault H."/>
            <person name="Erkkila T."/>
            <person name="Gu W."/>
            <person name="Munk A.C.C."/>
            <person name="Teshima H."/>
            <person name="Xu Y."/>
            <person name="Chain P."/>
            <person name="Chen A."/>
            <person name="Krypides N."/>
            <person name="Mavromatis K."/>
            <person name="Markowitz V."/>
            <person name="Szeto E."/>
            <person name="Ivanova N."/>
            <person name="Mikhailova N."/>
            <person name="Ovchinnikova G."/>
            <person name="Pagani I."/>
            <person name="Pati A."/>
            <person name="Goodwin L."/>
            <person name="Peters L."/>
            <person name="Pitluck S."/>
            <person name="Woyke T."/>
            <person name="Kerfeld C."/>
        </authorList>
    </citation>
    <scope>NUCLEOTIDE SEQUENCE [LARGE SCALE GENOMIC DNA]</scope>
    <source>
        <strain evidence="1 2">PCC 9333</strain>
    </source>
</reference>
<sequence>MASELQVKKYLAYWFQLGRKVLIRNGDQAIHPETVLNGHRYSQEFEDCFKLILSPESGECFLEGTHETIAQLLTPEWEVAGCSRCSMPIPQRQSGMPSVNCPCFELPNWPSTEIPAPRSPVDTQSRLTDIRDRLLKVSAM</sequence>
<protein>
    <submittedName>
        <fullName evidence="1">Uncharacterized protein</fullName>
    </submittedName>
</protein>
<dbReference type="KEGG" id="cep:Cri9333_3921"/>